<evidence type="ECO:0000256" key="1">
    <source>
        <dbReference type="SAM" id="Phobius"/>
    </source>
</evidence>
<evidence type="ECO:0000313" key="3">
    <source>
        <dbReference type="Proteomes" id="UP000812961"/>
    </source>
</evidence>
<keyword evidence="3" id="KW-1185">Reference proteome</keyword>
<dbReference type="Proteomes" id="UP000812961">
    <property type="component" value="Unassembled WGS sequence"/>
</dbReference>
<gene>
    <name evidence="2" type="ORF">K1Y79_07365</name>
</gene>
<organism evidence="2 3">
    <name type="scientific">Chitinophaga rhizophila</name>
    <dbReference type="NCBI Taxonomy" id="2866212"/>
    <lineage>
        <taxon>Bacteria</taxon>
        <taxon>Pseudomonadati</taxon>
        <taxon>Bacteroidota</taxon>
        <taxon>Chitinophagia</taxon>
        <taxon>Chitinophagales</taxon>
        <taxon>Chitinophagaceae</taxon>
        <taxon>Chitinophaga</taxon>
    </lineage>
</organism>
<dbReference type="EMBL" id="JAICCF010000001">
    <property type="protein sequence ID" value="MBW8684153.1"/>
    <property type="molecule type" value="Genomic_DNA"/>
</dbReference>
<accession>A0ABS7G904</accession>
<evidence type="ECO:0000313" key="2">
    <source>
        <dbReference type="EMBL" id="MBW8684153.1"/>
    </source>
</evidence>
<dbReference type="NCBIfam" id="NF041516">
    <property type="entry name" value="PA2928_fam"/>
    <property type="match status" value="1"/>
</dbReference>
<name>A0ABS7G904_9BACT</name>
<comment type="caution">
    <text evidence="2">The sequence shown here is derived from an EMBL/GenBank/DDBJ whole genome shotgun (WGS) entry which is preliminary data.</text>
</comment>
<proteinExistence type="predicted"/>
<sequence length="419" mass="46329">MRKKTRLTGILAIIIGLLFFGGLLYIIFSTMNKYSRISAQSDAVIYRQGSTTILATVVKKFNAHSVTKGGGTTSVSGSTTYYACGYDIAHGEKRWEVKLNARNGSGKNWGDAVLLGQSDKYLFFLRNELYVISKESGELIARNKDLKGLEGKTMNESSIFPAFINNYVYDDSLHAVVIKGADGLAYLLDENTLVARPASNIHAISYFRQQQERHRKAAISTYQEQLVTLTKADGQLFAFMDDNDYELLQEGMALPYGALEAPRRFLYTTQQDTAIVSLNKINNKVFLYGGFLKAPGQDSNLFSVKEPEFYKAANQLLSRGNHQQNIPLRLPGGGYLVLHKATVAQHAPLLLTAIAADGDKLWHVATRLTGISQVRRAGNQLYILGADHGGRSGDADHILLISLSDGRTIDYNIRSDKTE</sequence>
<dbReference type="RefSeq" id="WP_220249349.1">
    <property type="nucleotide sequence ID" value="NZ_JAICCF010000001.1"/>
</dbReference>
<protein>
    <submittedName>
        <fullName evidence="2">Uncharacterized protein</fullName>
    </submittedName>
</protein>
<keyword evidence="1" id="KW-1133">Transmembrane helix</keyword>
<keyword evidence="1" id="KW-0812">Transmembrane</keyword>
<keyword evidence="1" id="KW-0472">Membrane</keyword>
<dbReference type="InterPro" id="IPR048161">
    <property type="entry name" value="PA2928-like"/>
</dbReference>
<feature type="transmembrane region" description="Helical" evidence="1">
    <location>
        <begin position="7"/>
        <end position="28"/>
    </location>
</feature>
<reference evidence="2 3" key="1">
    <citation type="submission" date="2021-08" db="EMBL/GenBank/DDBJ databases">
        <title>The genome sequence of Chitinophaga sp. B61.</title>
        <authorList>
            <person name="Zhang X."/>
        </authorList>
    </citation>
    <scope>NUCLEOTIDE SEQUENCE [LARGE SCALE GENOMIC DNA]</scope>
    <source>
        <strain evidence="2 3">B61</strain>
    </source>
</reference>